<proteinExistence type="predicted"/>
<dbReference type="AlphaFoldDB" id="A0A195AYA4"/>
<protein>
    <submittedName>
        <fullName evidence="1">Uncharacterized protein</fullName>
    </submittedName>
</protein>
<dbReference type="EMBL" id="KQ976711">
    <property type="protein sequence ID" value="KYM77025.1"/>
    <property type="molecule type" value="Genomic_DNA"/>
</dbReference>
<evidence type="ECO:0000313" key="1">
    <source>
        <dbReference type="EMBL" id="KYM77025.1"/>
    </source>
</evidence>
<dbReference type="Proteomes" id="UP000078540">
    <property type="component" value="Unassembled WGS sequence"/>
</dbReference>
<name>A0A195AYA4_9HYME</name>
<accession>A0A195AYA4</accession>
<evidence type="ECO:0000313" key="2">
    <source>
        <dbReference type="Proteomes" id="UP000078540"/>
    </source>
</evidence>
<organism evidence="1 2">
    <name type="scientific">Atta colombica</name>
    <dbReference type="NCBI Taxonomy" id="520822"/>
    <lineage>
        <taxon>Eukaryota</taxon>
        <taxon>Metazoa</taxon>
        <taxon>Ecdysozoa</taxon>
        <taxon>Arthropoda</taxon>
        <taxon>Hexapoda</taxon>
        <taxon>Insecta</taxon>
        <taxon>Pterygota</taxon>
        <taxon>Neoptera</taxon>
        <taxon>Endopterygota</taxon>
        <taxon>Hymenoptera</taxon>
        <taxon>Apocrita</taxon>
        <taxon>Aculeata</taxon>
        <taxon>Formicoidea</taxon>
        <taxon>Formicidae</taxon>
        <taxon>Myrmicinae</taxon>
        <taxon>Atta</taxon>
    </lineage>
</organism>
<keyword evidence="2" id="KW-1185">Reference proteome</keyword>
<gene>
    <name evidence="1" type="ORF">ALC53_12561</name>
</gene>
<sequence>MNNLLYKMINNEALIVVPGSMQPNIIRHVHRHFASGIKLAAKYLIPYGVKKIRNDISSRK</sequence>
<reference evidence="1 2" key="1">
    <citation type="submission" date="2015-09" db="EMBL/GenBank/DDBJ databases">
        <title>Atta colombica WGS genome.</title>
        <authorList>
            <person name="Nygaard S."/>
            <person name="Hu H."/>
            <person name="Boomsma J."/>
            <person name="Zhang G."/>
        </authorList>
    </citation>
    <scope>NUCLEOTIDE SEQUENCE [LARGE SCALE GENOMIC DNA]</scope>
    <source>
        <strain evidence="1">Treedump-2</strain>
        <tissue evidence="1">Whole body</tissue>
    </source>
</reference>